<reference evidence="13 14" key="1">
    <citation type="submission" date="2018-05" db="EMBL/GenBank/DDBJ databases">
        <title>Kangiella spongicola genome sequence.</title>
        <authorList>
            <person name="Maclea K.S."/>
            <person name="Goen A.E."/>
            <person name="Kelley C."/>
            <person name="Underriner A."/>
            <person name="Silverwood T."/>
            <person name="Trachtenberg A.M."/>
        </authorList>
    </citation>
    <scope>NUCLEOTIDE SEQUENCE [LARGE SCALE GENOMIC DNA]</scope>
    <source>
        <strain evidence="13 14">ATCC BAA-2076</strain>
    </source>
</reference>
<keyword evidence="7 11" id="KW-1133">Transmembrane helix</keyword>
<dbReference type="InterPro" id="IPR012902">
    <property type="entry name" value="N_methyl_site"/>
</dbReference>
<dbReference type="InterPro" id="IPR022346">
    <property type="entry name" value="T2SS_GspH"/>
</dbReference>
<proteinExistence type="inferred from homology"/>
<evidence type="ECO:0000256" key="8">
    <source>
        <dbReference type="ARBA" id="ARBA00023136"/>
    </source>
</evidence>
<keyword evidence="14" id="KW-1185">Reference proteome</keyword>
<keyword evidence="5" id="KW-0997">Cell inner membrane</keyword>
<organism evidence="13 14">
    <name type="scientific">Kangiella spongicola</name>
    <dbReference type="NCBI Taxonomy" id="796379"/>
    <lineage>
        <taxon>Bacteria</taxon>
        <taxon>Pseudomonadati</taxon>
        <taxon>Pseudomonadota</taxon>
        <taxon>Gammaproteobacteria</taxon>
        <taxon>Kangiellales</taxon>
        <taxon>Kangiellaceae</taxon>
        <taxon>Kangiella</taxon>
    </lineage>
</organism>
<comment type="caution">
    <text evidence="13">The sequence shown here is derived from an EMBL/GenBank/DDBJ whole genome shotgun (WGS) entry which is preliminary data.</text>
</comment>
<protein>
    <recommendedName>
        <fullName evidence="2">Type II secretion system protein H</fullName>
    </recommendedName>
    <alternativeName>
        <fullName evidence="10">General secretion pathway protein H</fullName>
    </alternativeName>
</protein>
<evidence type="ECO:0000256" key="1">
    <source>
        <dbReference type="ARBA" id="ARBA00004377"/>
    </source>
</evidence>
<evidence type="ECO:0000256" key="2">
    <source>
        <dbReference type="ARBA" id="ARBA00021549"/>
    </source>
</evidence>
<comment type="subcellular location">
    <subcellularLocation>
        <location evidence="1">Cell inner membrane</location>
        <topology evidence="1">Single-pass membrane protein</topology>
    </subcellularLocation>
</comment>
<dbReference type="EMBL" id="QICH01000004">
    <property type="protein sequence ID" value="PXF62456.1"/>
    <property type="molecule type" value="Genomic_DNA"/>
</dbReference>
<evidence type="ECO:0000313" key="13">
    <source>
        <dbReference type="EMBL" id="PXF62456.1"/>
    </source>
</evidence>
<accession>A0A318CZR3</accession>
<dbReference type="GO" id="GO:0015628">
    <property type="term" value="P:protein secretion by the type II secretion system"/>
    <property type="evidence" value="ECO:0007669"/>
    <property type="project" value="InterPro"/>
</dbReference>
<gene>
    <name evidence="13" type="ORF">DL796_11455</name>
</gene>
<dbReference type="Pfam" id="PF07963">
    <property type="entry name" value="N_methyl"/>
    <property type="match status" value="1"/>
</dbReference>
<keyword evidence="4" id="KW-0488">Methylation</keyword>
<evidence type="ECO:0000313" key="14">
    <source>
        <dbReference type="Proteomes" id="UP000247689"/>
    </source>
</evidence>
<comment type="similarity">
    <text evidence="9">Belongs to the GSP H family.</text>
</comment>
<evidence type="ECO:0000256" key="5">
    <source>
        <dbReference type="ARBA" id="ARBA00022519"/>
    </source>
</evidence>
<feature type="transmembrane region" description="Helical" evidence="11">
    <location>
        <begin position="6"/>
        <end position="27"/>
    </location>
</feature>
<sequence length="171" mass="19036">MNLVKGFTITELMLTLAIISIIGLFAAPSMSEFLERNKVEADTGQIINIINTARSHAISKKSPIIICGDDQSEKCSRNWYQLKVINTSSKEVIYNMALNSRYSAVTWSAFQNKPGLTIAPTGYTAQQNGTLYLCHKQYDSLHRAIVVSKSGRSTVKRQDGETNRRCNSLSK</sequence>
<dbReference type="GO" id="GO:0005886">
    <property type="term" value="C:plasma membrane"/>
    <property type="evidence" value="ECO:0007669"/>
    <property type="project" value="UniProtKB-SubCell"/>
</dbReference>
<keyword evidence="3" id="KW-1003">Cell membrane</keyword>
<evidence type="ECO:0000256" key="7">
    <source>
        <dbReference type="ARBA" id="ARBA00022989"/>
    </source>
</evidence>
<dbReference type="OrthoDB" id="2313614at2"/>
<keyword evidence="6 11" id="KW-0812">Transmembrane</keyword>
<evidence type="ECO:0000256" key="3">
    <source>
        <dbReference type="ARBA" id="ARBA00022475"/>
    </source>
</evidence>
<dbReference type="RefSeq" id="WP_110201888.1">
    <property type="nucleotide sequence ID" value="NZ_QICH01000004.1"/>
</dbReference>
<dbReference type="Pfam" id="PF12019">
    <property type="entry name" value="GspH"/>
    <property type="match status" value="1"/>
</dbReference>
<evidence type="ECO:0000256" key="9">
    <source>
        <dbReference type="ARBA" id="ARBA00025772"/>
    </source>
</evidence>
<evidence type="ECO:0000256" key="4">
    <source>
        <dbReference type="ARBA" id="ARBA00022481"/>
    </source>
</evidence>
<evidence type="ECO:0000256" key="11">
    <source>
        <dbReference type="SAM" id="Phobius"/>
    </source>
</evidence>
<dbReference type="NCBIfam" id="TIGR02532">
    <property type="entry name" value="IV_pilin_GFxxxE"/>
    <property type="match status" value="1"/>
</dbReference>
<dbReference type="AlphaFoldDB" id="A0A318CZR3"/>
<name>A0A318CZR3_9GAMM</name>
<feature type="domain" description="General secretion pathway GspH" evidence="12">
    <location>
        <begin position="45"/>
        <end position="151"/>
    </location>
</feature>
<dbReference type="Proteomes" id="UP000247689">
    <property type="component" value="Unassembled WGS sequence"/>
</dbReference>
<dbReference type="SUPFAM" id="SSF54523">
    <property type="entry name" value="Pili subunits"/>
    <property type="match status" value="1"/>
</dbReference>
<dbReference type="GO" id="GO:0015627">
    <property type="term" value="C:type II protein secretion system complex"/>
    <property type="evidence" value="ECO:0007669"/>
    <property type="project" value="InterPro"/>
</dbReference>
<evidence type="ECO:0000256" key="10">
    <source>
        <dbReference type="ARBA" id="ARBA00030775"/>
    </source>
</evidence>
<dbReference type="InterPro" id="IPR045584">
    <property type="entry name" value="Pilin-like"/>
</dbReference>
<keyword evidence="8 11" id="KW-0472">Membrane</keyword>
<dbReference type="Gene3D" id="3.55.40.10">
    <property type="entry name" value="minor pseudopilin epsh domain"/>
    <property type="match status" value="1"/>
</dbReference>
<evidence type="ECO:0000256" key="6">
    <source>
        <dbReference type="ARBA" id="ARBA00022692"/>
    </source>
</evidence>
<evidence type="ECO:0000259" key="12">
    <source>
        <dbReference type="Pfam" id="PF12019"/>
    </source>
</evidence>